<name>A0ABM3RQQ1_SPIOL</name>
<proteinExistence type="predicted"/>
<evidence type="ECO:0000313" key="2">
    <source>
        <dbReference type="Proteomes" id="UP000813463"/>
    </source>
</evidence>
<reference evidence="3" key="2">
    <citation type="submission" date="2025-08" db="UniProtKB">
        <authorList>
            <consortium name="RefSeq"/>
        </authorList>
    </citation>
    <scope>IDENTIFICATION</scope>
    <source>
        <tissue evidence="3">Leaf</tissue>
    </source>
</reference>
<dbReference type="Pfam" id="PF13963">
    <property type="entry name" value="Transpos_assoc"/>
    <property type="match status" value="1"/>
</dbReference>
<protein>
    <recommendedName>
        <fullName evidence="1">Transposase-associated domain-containing protein</fullName>
    </recommendedName>
</protein>
<feature type="domain" description="Transposase-associated" evidence="1">
    <location>
        <begin position="9"/>
        <end position="69"/>
    </location>
</feature>
<accession>A0ABM3RQQ1</accession>
<dbReference type="Proteomes" id="UP000813463">
    <property type="component" value="Chromosome 4"/>
</dbReference>
<dbReference type="InterPro" id="IPR029480">
    <property type="entry name" value="Transpos_assoc"/>
</dbReference>
<dbReference type="RefSeq" id="XP_056697947.1">
    <property type="nucleotide sequence ID" value="XM_056841969.1"/>
</dbReference>
<keyword evidence="2" id="KW-1185">Reference proteome</keyword>
<gene>
    <name evidence="3" type="primary">LOC110790538</name>
</gene>
<dbReference type="GeneID" id="110790538"/>
<sequence length="487" mass="56716">MDNGNKEWWMAAKWSEEYERGINEYIKRAFSTKSEGNQFCCPCGSCHYRYWCDEKVVRYHLVCNGFVPRADKLSELGMHFEREIPTLDADERSNQDDLDDDLVGLLHDAHDAFREGPNDEAKKFFQLLEGGQEELYPGYLVREAFPDAKLPKSFNEAKSALKVLGLNYTKIDACPNDCMLYWEENANATSCHVCDMPRWKSNDTENDTPLENGKIHRIPKKILRYFPIKRRLQRLFMCQETASYMTWHTSGRENDHLLQHQVDGKAWKEFDSLYPNFAEDPRNVKLGLATDGFSPFNSMSIAHSTWPVILINYNLPPCMDDYEARVFDDLKELLEFGLETYDSSSNQRFDMRAALMTTVSDFPAYAMLSGWSTKGYFACPDCHYDTDLERLPCSNKNCYRATRRFLDPGHPWRYNKRNFDGVIEERSEPIPLKGTDVEYVLRDFPNEFGKNQKKRKGDEDDPIPWRKMSILFQLPYGSIVRISIIST</sequence>
<reference evidence="2" key="1">
    <citation type="journal article" date="2021" name="Nat. Commun.">
        <title>Genomic analyses provide insights into spinach domestication and the genetic basis of agronomic traits.</title>
        <authorList>
            <person name="Cai X."/>
            <person name="Sun X."/>
            <person name="Xu C."/>
            <person name="Sun H."/>
            <person name="Wang X."/>
            <person name="Ge C."/>
            <person name="Zhang Z."/>
            <person name="Wang Q."/>
            <person name="Fei Z."/>
            <person name="Jiao C."/>
            <person name="Wang Q."/>
        </authorList>
    </citation>
    <scope>NUCLEOTIDE SEQUENCE [LARGE SCALE GENOMIC DNA]</scope>
    <source>
        <strain evidence="2">cv. Varoflay</strain>
    </source>
</reference>
<evidence type="ECO:0000259" key="1">
    <source>
        <dbReference type="Pfam" id="PF13963"/>
    </source>
</evidence>
<organism evidence="2 3">
    <name type="scientific">Spinacia oleracea</name>
    <name type="common">Spinach</name>
    <dbReference type="NCBI Taxonomy" id="3562"/>
    <lineage>
        <taxon>Eukaryota</taxon>
        <taxon>Viridiplantae</taxon>
        <taxon>Streptophyta</taxon>
        <taxon>Embryophyta</taxon>
        <taxon>Tracheophyta</taxon>
        <taxon>Spermatophyta</taxon>
        <taxon>Magnoliopsida</taxon>
        <taxon>eudicotyledons</taxon>
        <taxon>Gunneridae</taxon>
        <taxon>Pentapetalae</taxon>
        <taxon>Caryophyllales</taxon>
        <taxon>Chenopodiaceae</taxon>
        <taxon>Chenopodioideae</taxon>
        <taxon>Anserineae</taxon>
        <taxon>Spinacia</taxon>
    </lineage>
</organism>
<dbReference type="PANTHER" id="PTHR10775:SF158">
    <property type="entry name" value="TNP2-LIKE TRANSPOSON PROTEIN"/>
    <property type="match status" value="1"/>
</dbReference>
<dbReference type="InterPro" id="IPR004242">
    <property type="entry name" value="Transposase_21"/>
</dbReference>
<dbReference type="PANTHER" id="PTHR10775">
    <property type="entry name" value="OS08G0208400 PROTEIN"/>
    <property type="match status" value="1"/>
</dbReference>
<dbReference type="Pfam" id="PF02992">
    <property type="entry name" value="Transposase_21"/>
    <property type="match status" value="1"/>
</dbReference>
<evidence type="ECO:0000313" key="3">
    <source>
        <dbReference type="RefSeq" id="XP_056697947.1"/>
    </source>
</evidence>